<gene>
    <name evidence="3" type="ORF">BDV96DRAFT_501539</name>
</gene>
<evidence type="ECO:0000313" key="4">
    <source>
        <dbReference type="Proteomes" id="UP000799770"/>
    </source>
</evidence>
<reference evidence="3" key="1">
    <citation type="journal article" date="2020" name="Stud. Mycol.">
        <title>101 Dothideomycetes genomes: a test case for predicting lifestyles and emergence of pathogens.</title>
        <authorList>
            <person name="Haridas S."/>
            <person name="Albert R."/>
            <person name="Binder M."/>
            <person name="Bloem J."/>
            <person name="Labutti K."/>
            <person name="Salamov A."/>
            <person name="Andreopoulos B."/>
            <person name="Baker S."/>
            <person name="Barry K."/>
            <person name="Bills G."/>
            <person name="Bluhm B."/>
            <person name="Cannon C."/>
            <person name="Castanera R."/>
            <person name="Culley D."/>
            <person name="Daum C."/>
            <person name="Ezra D."/>
            <person name="Gonzalez J."/>
            <person name="Henrissat B."/>
            <person name="Kuo A."/>
            <person name="Liang C."/>
            <person name="Lipzen A."/>
            <person name="Lutzoni F."/>
            <person name="Magnuson J."/>
            <person name="Mondo S."/>
            <person name="Nolan M."/>
            <person name="Ohm R."/>
            <person name="Pangilinan J."/>
            <person name="Park H.-J."/>
            <person name="Ramirez L."/>
            <person name="Alfaro M."/>
            <person name="Sun H."/>
            <person name="Tritt A."/>
            <person name="Yoshinaga Y."/>
            <person name="Zwiers L.-H."/>
            <person name="Turgeon B."/>
            <person name="Goodwin S."/>
            <person name="Spatafora J."/>
            <person name="Crous P."/>
            <person name="Grigoriev I."/>
        </authorList>
    </citation>
    <scope>NUCLEOTIDE SEQUENCE</scope>
    <source>
        <strain evidence="3">CBS 627.86</strain>
    </source>
</reference>
<dbReference type="AlphaFoldDB" id="A0A6A5YT58"/>
<evidence type="ECO:0000313" key="3">
    <source>
        <dbReference type="EMBL" id="KAF2110163.1"/>
    </source>
</evidence>
<keyword evidence="4" id="KW-1185">Reference proteome</keyword>
<feature type="region of interest" description="Disordered" evidence="2">
    <location>
        <begin position="16"/>
        <end position="42"/>
    </location>
</feature>
<feature type="region of interest" description="Disordered" evidence="2">
    <location>
        <begin position="100"/>
        <end position="132"/>
    </location>
</feature>
<feature type="compositionally biased region" description="Basic and acidic residues" evidence="2">
    <location>
        <begin position="19"/>
        <end position="39"/>
    </location>
</feature>
<protein>
    <recommendedName>
        <fullName evidence="5">Autophagy-related protein 28</fullName>
    </recommendedName>
</protein>
<accession>A0A6A5YT58</accession>
<keyword evidence="1" id="KW-0175">Coiled coil</keyword>
<organism evidence="3 4">
    <name type="scientific">Lophiotrema nucula</name>
    <dbReference type="NCBI Taxonomy" id="690887"/>
    <lineage>
        <taxon>Eukaryota</taxon>
        <taxon>Fungi</taxon>
        <taxon>Dikarya</taxon>
        <taxon>Ascomycota</taxon>
        <taxon>Pezizomycotina</taxon>
        <taxon>Dothideomycetes</taxon>
        <taxon>Pleosporomycetidae</taxon>
        <taxon>Pleosporales</taxon>
        <taxon>Lophiotremataceae</taxon>
        <taxon>Lophiotrema</taxon>
    </lineage>
</organism>
<evidence type="ECO:0000256" key="1">
    <source>
        <dbReference type="SAM" id="Coils"/>
    </source>
</evidence>
<dbReference type="EMBL" id="ML977339">
    <property type="protein sequence ID" value="KAF2110163.1"/>
    <property type="molecule type" value="Genomic_DNA"/>
</dbReference>
<evidence type="ECO:0000256" key="2">
    <source>
        <dbReference type="SAM" id="MobiDB-lite"/>
    </source>
</evidence>
<sequence length="486" mass="54957">MSSSIFNSVLGSLSPKFRSSFEDPRGEHELPMYRTRSESPRVPPPIASTVMWNAPTTSLSPPPRVPDDLINIQRKARHLEHQLQELLDAQADRLVNGSTTEEQANDDLTSNGSITPTVSSVRGSDRAVDGYEDDAGTRKRKLGLNAARRGIFRRIQQLASVKAEELDFLDEDMRDIQKIVERAERWKRKRDGLQRRIQEIQGEETGTKTGALREEASRLEQEIRLKEEELWALKARHRRVVNDLADTENSVEASLASFKDSLSMLDKDVARFLARKPDTNHVPLSKSPFLSLPPNRRTLEMAREYWSEEQMRLAEKCEEADIERAALDEGAVLWNNIVKRVVDLEATVQKQVQRTDRDSVVDSKMLTQMNSTISYLQEKMDLATSRSWNLLVCAIGAELESLTQGKELLEQVLGPTMKGKEKSSEQLVDTESSTTESEDEASHSAIRITRSPPKSSAPPPKPKFFDIDDEDPDPELMILHQDTDTD</sequence>
<feature type="compositionally biased region" description="Polar residues" evidence="2">
    <location>
        <begin position="100"/>
        <end position="122"/>
    </location>
</feature>
<dbReference type="OrthoDB" id="5342758at2759"/>
<name>A0A6A5YT58_9PLEO</name>
<feature type="coiled-coil region" evidence="1">
    <location>
        <begin position="169"/>
        <end position="236"/>
    </location>
</feature>
<feature type="region of interest" description="Disordered" evidence="2">
    <location>
        <begin position="415"/>
        <end position="486"/>
    </location>
</feature>
<proteinExistence type="predicted"/>
<evidence type="ECO:0008006" key="5">
    <source>
        <dbReference type="Google" id="ProtNLM"/>
    </source>
</evidence>
<dbReference type="Proteomes" id="UP000799770">
    <property type="component" value="Unassembled WGS sequence"/>
</dbReference>